<feature type="chain" id="PRO_5014957928" evidence="1">
    <location>
        <begin position="27"/>
        <end position="142"/>
    </location>
</feature>
<evidence type="ECO:0000313" key="2">
    <source>
        <dbReference type="EMBL" id="PND39027.1"/>
    </source>
</evidence>
<gene>
    <name evidence="2" type="ORF">C1O66_16830</name>
</gene>
<evidence type="ECO:0000313" key="3">
    <source>
        <dbReference type="Proteomes" id="UP000235916"/>
    </source>
</evidence>
<keyword evidence="3" id="KW-1185">Reference proteome</keyword>
<dbReference type="Proteomes" id="UP000235916">
    <property type="component" value="Unassembled WGS sequence"/>
</dbReference>
<dbReference type="SUPFAM" id="SSF53850">
    <property type="entry name" value="Periplasmic binding protein-like II"/>
    <property type="match status" value="1"/>
</dbReference>
<accession>A0A2N8KZZ6</accession>
<proteinExistence type="predicted"/>
<dbReference type="AlphaFoldDB" id="A0A2N8KZZ6"/>
<dbReference type="Gene3D" id="3.40.190.10">
    <property type="entry name" value="Periplasmic binding protein-like II"/>
    <property type="match status" value="1"/>
</dbReference>
<evidence type="ECO:0000256" key="1">
    <source>
        <dbReference type="SAM" id="SignalP"/>
    </source>
</evidence>
<dbReference type="EMBL" id="POSP01000003">
    <property type="protein sequence ID" value="PND39027.1"/>
    <property type="molecule type" value="Genomic_DNA"/>
</dbReference>
<comment type="caution">
    <text evidence="2">The sequence shown here is derived from an EMBL/GenBank/DDBJ whole genome shotgun (WGS) entry which is preliminary data.</text>
</comment>
<protein>
    <submittedName>
        <fullName evidence="2">Phosphate ABC transporter substrate-binding protein</fullName>
    </submittedName>
</protein>
<reference evidence="2 3" key="1">
    <citation type="submission" date="2018-01" db="EMBL/GenBank/DDBJ databases">
        <title>Draft genome sequence of Paucibacter aquatile CR182 isolated from freshwater of the Nakdong River.</title>
        <authorList>
            <person name="Choi A."/>
            <person name="Chung E.J."/>
        </authorList>
    </citation>
    <scope>NUCLEOTIDE SEQUENCE [LARGE SCALE GENOMIC DNA]</scope>
    <source>
        <strain evidence="2 3">CR182</strain>
    </source>
</reference>
<keyword evidence="1" id="KW-0732">Signal</keyword>
<dbReference type="RefSeq" id="WP_102768945.1">
    <property type="nucleotide sequence ID" value="NZ_POSP01000003.1"/>
</dbReference>
<feature type="signal peptide" evidence="1">
    <location>
        <begin position="1"/>
        <end position="26"/>
    </location>
</feature>
<sequence>MNTQSSKFPQCSALLLIALATGPSQAEPVVVVNPALASKPSTDEIKAVFLGQATTLPGSGAVQVGLPKEGKLREDFVIAYVGKNEKQYKAIWTQLIFTGRAQAPKQFESEDELKKWVASTPNGVGILDSSKVDASVKVLPTK</sequence>
<dbReference type="OrthoDB" id="5368589at2"/>
<name>A0A2N8KZZ6_9BURK</name>
<organism evidence="2 3">
    <name type="scientific">Kinneretia aquatilis</name>
    <dbReference type="NCBI Taxonomy" id="2070761"/>
    <lineage>
        <taxon>Bacteria</taxon>
        <taxon>Pseudomonadati</taxon>
        <taxon>Pseudomonadota</taxon>
        <taxon>Betaproteobacteria</taxon>
        <taxon>Burkholderiales</taxon>
        <taxon>Sphaerotilaceae</taxon>
        <taxon>Roseateles</taxon>
    </lineage>
</organism>